<sequence>MHSNRTNCPSFIIKTYAAFPFAQLSLLLRRGKMMFSKLSADVQELVSSRVTTILFVSVLSYHALLAVYRLSPLHPLHKFPGPKLAAASYFYEIWFDLIKGGQYTFEIKRLHDIYGPIIRINPGELHCNDPDFADEVYASGNRKRDKSELYVSHLTGANQVSSFATTNHDLHRLRRDPLRKKFSIAQVSKLETEVHALVQRLGDKILASRAVFDVQDAMSCLSSDAASLQVFGEPFGFVEQQQGFQPNLKRASYAIFTTYFVFRWIPPLKWLFGYGGRWFAPFLPEEVAQFQHLNDVEFPRRFQQAKAEHEAGISKQRQTVFDVLLESDLPEQEKKDKRITGEVVAILLAGTETTSWALTVLTFYILMDRKVLDKLTEELARVVESPSRLPKWSALEQLPYLNAVVHEGLRLSYGVVQRIPRVPTQEDLLYHGSWTPLQSNSAPTQVSYTIPKGYAVSMSNNMTHHNESVFPDSHRFLPERWLREDGSRSKNLERYLMSFNRGSRICLGMHLAYCEIYLTLSMLVLRVFPHLQLHETTIDDVRPTSDSFIPFPRKGSKGVRAVMRESI</sequence>
<dbReference type="PRINTS" id="PR00465">
    <property type="entry name" value="EP450IV"/>
</dbReference>
<dbReference type="InterPro" id="IPR002403">
    <property type="entry name" value="Cyt_P450_E_grp-IV"/>
</dbReference>
<evidence type="ECO:0000256" key="4">
    <source>
        <dbReference type="ARBA" id="ARBA00022723"/>
    </source>
</evidence>
<comment type="caution">
    <text evidence="9">The sequence shown here is derived from an EMBL/GenBank/DDBJ whole genome shotgun (WGS) entry which is preliminary data.</text>
</comment>
<keyword evidence="8" id="KW-0560">Oxidoreductase</keyword>
<evidence type="ECO:0008006" key="11">
    <source>
        <dbReference type="Google" id="ProtNLM"/>
    </source>
</evidence>
<dbReference type="InterPro" id="IPR001128">
    <property type="entry name" value="Cyt_P450"/>
</dbReference>
<keyword evidence="10" id="KW-1185">Reference proteome</keyword>
<dbReference type="PROSITE" id="PS00086">
    <property type="entry name" value="CYTOCHROME_P450"/>
    <property type="match status" value="1"/>
</dbReference>
<keyword evidence="6 8" id="KW-0503">Monooxygenase</keyword>
<dbReference type="PANTHER" id="PTHR24305:SF147">
    <property type="entry name" value="P450, PUTATIVE (EUROFUNG)-RELATED"/>
    <property type="match status" value="1"/>
</dbReference>
<evidence type="ECO:0000256" key="1">
    <source>
        <dbReference type="ARBA" id="ARBA00001971"/>
    </source>
</evidence>
<dbReference type="GO" id="GO:0016705">
    <property type="term" value="F:oxidoreductase activity, acting on paired donors, with incorporation or reduction of molecular oxygen"/>
    <property type="evidence" value="ECO:0007669"/>
    <property type="project" value="InterPro"/>
</dbReference>
<evidence type="ECO:0000256" key="5">
    <source>
        <dbReference type="ARBA" id="ARBA00023004"/>
    </source>
</evidence>
<evidence type="ECO:0000256" key="3">
    <source>
        <dbReference type="ARBA" id="ARBA00022617"/>
    </source>
</evidence>
<dbReference type="Gene3D" id="1.10.630.10">
    <property type="entry name" value="Cytochrome P450"/>
    <property type="match status" value="1"/>
</dbReference>
<keyword evidence="4 7" id="KW-0479">Metal-binding</keyword>
<dbReference type="EMBL" id="JAUJFL010000003">
    <property type="protein sequence ID" value="KAK2607873.1"/>
    <property type="molecule type" value="Genomic_DNA"/>
</dbReference>
<evidence type="ECO:0000313" key="10">
    <source>
        <dbReference type="Proteomes" id="UP001265746"/>
    </source>
</evidence>
<dbReference type="PRINTS" id="PR00385">
    <property type="entry name" value="P450"/>
</dbReference>
<keyword evidence="3 7" id="KW-0349">Heme</keyword>
<keyword evidence="5 7" id="KW-0408">Iron</keyword>
<dbReference type="Pfam" id="PF00067">
    <property type="entry name" value="p450"/>
    <property type="match status" value="1"/>
</dbReference>
<dbReference type="InterPro" id="IPR036396">
    <property type="entry name" value="Cyt_P450_sf"/>
</dbReference>
<reference evidence="9" key="1">
    <citation type="submission" date="2023-06" db="EMBL/GenBank/DDBJ databases">
        <authorList>
            <person name="Noh H."/>
        </authorList>
    </citation>
    <scope>NUCLEOTIDE SEQUENCE</scope>
    <source>
        <strain evidence="9">DUCC20226</strain>
    </source>
</reference>
<protein>
    <recommendedName>
        <fullName evidence="11">Cytochrome P450</fullName>
    </recommendedName>
</protein>
<comment type="similarity">
    <text evidence="2 8">Belongs to the cytochrome P450 family.</text>
</comment>
<dbReference type="GO" id="GO:0005506">
    <property type="term" value="F:iron ion binding"/>
    <property type="evidence" value="ECO:0007669"/>
    <property type="project" value="InterPro"/>
</dbReference>
<dbReference type="InterPro" id="IPR017972">
    <property type="entry name" value="Cyt_P450_CS"/>
</dbReference>
<dbReference type="SUPFAM" id="SSF48264">
    <property type="entry name" value="Cytochrome P450"/>
    <property type="match status" value="1"/>
</dbReference>
<evidence type="ECO:0000256" key="8">
    <source>
        <dbReference type="RuleBase" id="RU000461"/>
    </source>
</evidence>
<evidence type="ECO:0000313" key="9">
    <source>
        <dbReference type="EMBL" id="KAK2607873.1"/>
    </source>
</evidence>
<accession>A0AAD9SID4</accession>
<dbReference type="GO" id="GO:0004497">
    <property type="term" value="F:monooxygenase activity"/>
    <property type="evidence" value="ECO:0007669"/>
    <property type="project" value="UniProtKB-KW"/>
</dbReference>
<gene>
    <name evidence="9" type="ORF">N8I77_006517</name>
</gene>
<dbReference type="CDD" id="cd11062">
    <property type="entry name" value="CYP58-like"/>
    <property type="match status" value="1"/>
</dbReference>
<organism evidence="9 10">
    <name type="scientific">Phomopsis amygdali</name>
    <name type="common">Fusicoccum amygdali</name>
    <dbReference type="NCBI Taxonomy" id="1214568"/>
    <lineage>
        <taxon>Eukaryota</taxon>
        <taxon>Fungi</taxon>
        <taxon>Dikarya</taxon>
        <taxon>Ascomycota</taxon>
        <taxon>Pezizomycotina</taxon>
        <taxon>Sordariomycetes</taxon>
        <taxon>Sordariomycetidae</taxon>
        <taxon>Diaporthales</taxon>
        <taxon>Diaporthaceae</taxon>
        <taxon>Diaporthe</taxon>
    </lineage>
</organism>
<proteinExistence type="inferred from homology"/>
<dbReference type="InterPro" id="IPR050121">
    <property type="entry name" value="Cytochrome_P450_monoxygenase"/>
</dbReference>
<name>A0AAD9SID4_PHOAM</name>
<evidence type="ECO:0000256" key="6">
    <source>
        <dbReference type="ARBA" id="ARBA00023033"/>
    </source>
</evidence>
<evidence type="ECO:0000256" key="7">
    <source>
        <dbReference type="PIRSR" id="PIRSR602403-1"/>
    </source>
</evidence>
<evidence type="ECO:0000256" key="2">
    <source>
        <dbReference type="ARBA" id="ARBA00010617"/>
    </source>
</evidence>
<dbReference type="GO" id="GO:0020037">
    <property type="term" value="F:heme binding"/>
    <property type="evidence" value="ECO:0007669"/>
    <property type="project" value="InterPro"/>
</dbReference>
<dbReference type="PANTHER" id="PTHR24305">
    <property type="entry name" value="CYTOCHROME P450"/>
    <property type="match status" value="1"/>
</dbReference>
<comment type="cofactor">
    <cofactor evidence="1 7">
        <name>heme</name>
        <dbReference type="ChEBI" id="CHEBI:30413"/>
    </cofactor>
</comment>
<feature type="binding site" description="axial binding residue" evidence="7">
    <location>
        <position position="506"/>
    </location>
    <ligand>
        <name>heme</name>
        <dbReference type="ChEBI" id="CHEBI:30413"/>
    </ligand>
    <ligandPart>
        <name>Fe</name>
        <dbReference type="ChEBI" id="CHEBI:18248"/>
    </ligandPart>
</feature>
<dbReference type="Proteomes" id="UP001265746">
    <property type="component" value="Unassembled WGS sequence"/>
</dbReference>
<dbReference type="AlphaFoldDB" id="A0AAD9SID4"/>